<dbReference type="CDD" id="cd06268">
    <property type="entry name" value="PBP1_ABC_transporter_LIVBP-like"/>
    <property type="match status" value="1"/>
</dbReference>
<gene>
    <name evidence="2" type="ORF">ACFFI0_08590</name>
</gene>
<dbReference type="Proteomes" id="UP001589774">
    <property type="component" value="Unassembled WGS sequence"/>
</dbReference>
<evidence type="ECO:0000256" key="1">
    <source>
        <dbReference type="SAM" id="MobiDB-lite"/>
    </source>
</evidence>
<dbReference type="RefSeq" id="WP_013665517.1">
    <property type="nucleotide sequence ID" value="NZ_JBHLWO010000001.1"/>
</dbReference>
<dbReference type="Gene3D" id="3.40.50.2300">
    <property type="match status" value="2"/>
</dbReference>
<accession>A0ABV6HHK7</accession>
<evidence type="ECO:0000313" key="2">
    <source>
        <dbReference type="EMBL" id="MFC0318366.1"/>
    </source>
</evidence>
<feature type="compositionally biased region" description="Basic and acidic residues" evidence="1">
    <location>
        <begin position="38"/>
        <end position="59"/>
    </location>
</feature>
<feature type="region of interest" description="Disordered" evidence="1">
    <location>
        <begin position="34"/>
        <end position="59"/>
    </location>
</feature>
<protein>
    <submittedName>
        <fullName evidence="2">ABC transporter substrate-binding protein</fullName>
    </submittedName>
</protein>
<dbReference type="SUPFAM" id="SSF53822">
    <property type="entry name" value="Periplasmic binding protein-like I"/>
    <property type="match status" value="1"/>
</dbReference>
<dbReference type="EMBL" id="JBHLWO010000001">
    <property type="protein sequence ID" value="MFC0318366.1"/>
    <property type="molecule type" value="Genomic_DNA"/>
</dbReference>
<organism evidence="2 3">
    <name type="scientific">Olivibacter oleidegradans</name>
    <dbReference type="NCBI Taxonomy" id="760123"/>
    <lineage>
        <taxon>Bacteria</taxon>
        <taxon>Pseudomonadati</taxon>
        <taxon>Bacteroidota</taxon>
        <taxon>Sphingobacteriia</taxon>
        <taxon>Sphingobacteriales</taxon>
        <taxon>Sphingobacteriaceae</taxon>
        <taxon>Olivibacter</taxon>
    </lineage>
</organism>
<evidence type="ECO:0000313" key="3">
    <source>
        <dbReference type="Proteomes" id="UP001589774"/>
    </source>
</evidence>
<sequence length="415" mass="46438">MILVQNHRLPLSGSKILVFALLLSVLGACSPKVLRPGGRKETKEPTKETPDKKVKDREKEAVEKRAHFNNIALLLPFQLDKVIDSVPNKRDVERSSLALDFYQGFKLGLDNLTSSGDNFKLDVLDTRDNVAEVRKIAVGKSITEAALVVGPVFPTEINAFSDVANLSGKLQISPLAARSPSQYQTNKLVTVTPPIDMHAQTLANYIASEYEIGDHVVILNNIDEDSEKLLVPLRAALDKKEVKYSELNELSEIEASLNTVGKNIVINASTNQFFIAQLLASLNKLKTESAYDISLIGHPNWSKLDLNPEYLSALRTCISSSYFIDEKKPEVQQFRKDYFSLFKVIPSEFAFKGYDTGVFFGRLLAKYPTDYAEKLVKEKHMGASIGFEFVHDPALGYINTSVRLLRFNGQFYRPF</sequence>
<proteinExistence type="predicted"/>
<keyword evidence="3" id="KW-1185">Reference proteome</keyword>
<comment type="caution">
    <text evidence="2">The sequence shown here is derived from an EMBL/GenBank/DDBJ whole genome shotgun (WGS) entry which is preliminary data.</text>
</comment>
<name>A0ABV6HHK7_9SPHI</name>
<reference evidence="2 3" key="1">
    <citation type="submission" date="2024-09" db="EMBL/GenBank/DDBJ databases">
        <authorList>
            <person name="Sun Q."/>
            <person name="Mori K."/>
        </authorList>
    </citation>
    <scope>NUCLEOTIDE SEQUENCE [LARGE SCALE GENOMIC DNA]</scope>
    <source>
        <strain evidence="2 3">CCM 7765</strain>
    </source>
</reference>
<dbReference type="InterPro" id="IPR028082">
    <property type="entry name" value="Peripla_BP_I"/>
</dbReference>